<dbReference type="SUPFAM" id="SSF54001">
    <property type="entry name" value="Cysteine proteinases"/>
    <property type="match status" value="1"/>
</dbReference>
<feature type="domain" description="Ubiquitin-like protease family profile" evidence="4">
    <location>
        <begin position="1"/>
        <end position="63"/>
    </location>
</feature>
<dbReference type="KEGG" id="tng:GSTEN00027956G001"/>
<protein>
    <submittedName>
        <fullName evidence="5">(spotted green pufferfish) hypothetical protein</fullName>
    </submittedName>
</protein>
<proteinExistence type="inferred from homology"/>
<evidence type="ECO:0000256" key="3">
    <source>
        <dbReference type="ARBA" id="ARBA00022801"/>
    </source>
</evidence>
<dbReference type="GO" id="GO:0006508">
    <property type="term" value="P:proteolysis"/>
    <property type="evidence" value="ECO:0007669"/>
    <property type="project" value="UniProtKB-KW"/>
</dbReference>
<dbReference type="GO" id="GO:0007601">
    <property type="term" value="P:visual perception"/>
    <property type="evidence" value="ECO:0007669"/>
    <property type="project" value="InterPro"/>
</dbReference>
<keyword evidence="2" id="KW-0645">Protease</keyword>
<name>Q4RWA3_TETNG</name>
<dbReference type="Gene3D" id="1.10.418.20">
    <property type="match status" value="1"/>
</dbReference>
<comment type="caution">
    <text evidence="5">The sequence shown here is derived from an EMBL/GenBank/DDBJ whole genome shotgun (WGS) entry which is preliminary data.</text>
</comment>
<dbReference type="InterPro" id="IPR039861">
    <property type="entry name" value="IMPG"/>
</dbReference>
<dbReference type="GO" id="GO:0008201">
    <property type="term" value="F:heparin binding"/>
    <property type="evidence" value="ECO:0007669"/>
    <property type="project" value="TreeGrafter"/>
</dbReference>
<evidence type="ECO:0000259" key="4">
    <source>
        <dbReference type="PROSITE" id="PS50600"/>
    </source>
</evidence>
<sequence>MDSLKRSLHERVFKLLRDQTWEVRRGSSRDFGADQMQSSHCKVPLQDNSSDCGLYLLQYVESFLKCYVDGLDATLEGSSMGHLALPDGPQPLAFPAVVHVSDVKVSKQNRSLVARRRRNILFPSGVKLCAQETAEQVVAHHLSFFHLREKLEIQAGSANLFSLKELCLPLVRTVCQETIWEAFKIFWDRLPEQDEYQSWMSQCQGSAVTAQQIGGFFSQSDEHQALVQKVGG</sequence>
<accession>Q4RWA3</accession>
<comment type="similarity">
    <text evidence="1">Belongs to the peptidase C48 family.</text>
</comment>
<dbReference type="InterPro" id="IPR003653">
    <property type="entry name" value="Peptidase_C48_C"/>
</dbReference>
<dbReference type="InterPro" id="IPR038765">
    <property type="entry name" value="Papain-like_cys_pep_sf"/>
</dbReference>
<evidence type="ECO:0000256" key="1">
    <source>
        <dbReference type="ARBA" id="ARBA00005234"/>
    </source>
</evidence>
<dbReference type="PANTHER" id="PTHR12199:SF4">
    <property type="entry name" value="INTERPHOTORECEPTOR MATRIX PROTEOGLYCAN 2"/>
    <property type="match status" value="1"/>
</dbReference>
<dbReference type="PROSITE" id="PS50600">
    <property type="entry name" value="ULP_PROTEASE"/>
    <property type="match status" value="1"/>
</dbReference>
<dbReference type="PANTHER" id="PTHR12199">
    <property type="entry name" value="INTERPHOTORECEPTOR MATRIX PROTEOGLYCAN"/>
    <property type="match status" value="1"/>
</dbReference>
<evidence type="ECO:0000256" key="2">
    <source>
        <dbReference type="ARBA" id="ARBA00022670"/>
    </source>
</evidence>
<dbReference type="GO" id="GO:0005540">
    <property type="term" value="F:hyaluronic acid binding"/>
    <property type="evidence" value="ECO:0007669"/>
    <property type="project" value="TreeGrafter"/>
</dbReference>
<dbReference type="OrthoDB" id="9908153at2759"/>
<dbReference type="AlphaFoldDB" id="Q4RWA3"/>
<dbReference type="EMBL" id="CAAE01014990">
    <property type="protein sequence ID" value="CAG07329.1"/>
    <property type="molecule type" value="Genomic_DNA"/>
</dbReference>
<organism evidence="5">
    <name type="scientific">Tetraodon nigroviridis</name>
    <name type="common">Spotted green pufferfish</name>
    <name type="synonym">Chelonodon nigroviridis</name>
    <dbReference type="NCBI Taxonomy" id="99883"/>
    <lineage>
        <taxon>Eukaryota</taxon>
        <taxon>Metazoa</taxon>
        <taxon>Chordata</taxon>
        <taxon>Craniata</taxon>
        <taxon>Vertebrata</taxon>
        <taxon>Euteleostomi</taxon>
        <taxon>Actinopterygii</taxon>
        <taxon>Neopterygii</taxon>
        <taxon>Teleostei</taxon>
        <taxon>Neoteleostei</taxon>
        <taxon>Acanthomorphata</taxon>
        <taxon>Eupercaria</taxon>
        <taxon>Tetraodontiformes</taxon>
        <taxon>Tetradontoidea</taxon>
        <taxon>Tetraodontidae</taxon>
        <taxon>Tetraodon</taxon>
    </lineage>
</organism>
<reference evidence="5" key="1">
    <citation type="journal article" date="2004" name="Nature">
        <title>Genome duplication in the teleost fish Tetraodon nigroviridis reveals the early vertebrate proto-karyotype.</title>
        <authorList>
            <person name="Jaillon O."/>
            <person name="Aury J.-M."/>
            <person name="Brunet F."/>
            <person name="Petit J.-L."/>
            <person name="Stange-Thomann N."/>
            <person name="Mauceli E."/>
            <person name="Bouneau L."/>
            <person name="Fischer C."/>
            <person name="Ozouf-Costaz C."/>
            <person name="Bernot A."/>
            <person name="Nicaud S."/>
            <person name="Jaffe D."/>
            <person name="Fisher S."/>
            <person name="Lutfalla G."/>
            <person name="Dossat C."/>
            <person name="Segurens B."/>
            <person name="Dasilva C."/>
            <person name="Salanoubat M."/>
            <person name="Levy M."/>
            <person name="Boudet N."/>
            <person name="Castellano S."/>
            <person name="Anthouard V."/>
            <person name="Jubin C."/>
            <person name="Castelli V."/>
            <person name="Katinka M."/>
            <person name="Vacherie B."/>
            <person name="Biemont C."/>
            <person name="Skalli Z."/>
            <person name="Cattolico L."/>
            <person name="Poulain J."/>
            <person name="De Berardinis V."/>
            <person name="Cruaud C."/>
            <person name="Duprat S."/>
            <person name="Brottier P."/>
            <person name="Coutanceau J.-P."/>
            <person name="Gouzy J."/>
            <person name="Parra G."/>
            <person name="Lardier G."/>
            <person name="Chapple C."/>
            <person name="McKernan K.J."/>
            <person name="McEwan P."/>
            <person name="Bosak S."/>
            <person name="Kellis M."/>
            <person name="Volff J.-N."/>
            <person name="Guigo R."/>
            <person name="Zody M.C."/>
            <person name="Mesirov J."/>
            <person name="Lindblad-Toh K."/>
            <person name="Birren B."/>
            <person name="Nusbaum C."/>
            <person name="Kahn D."/>
            <person name="Robinson-Rechavi M."/>
            <person name="Laudet V."/>
            <person name="Schachter V."/>
            <person name="Quetier F."/>
            <person name="Saurin W."/>
            <person name="Scarpelli C."/>
            <person name="Wincker P."/>
            <person name="Lander E.S."/>
            <person name="Weissenbach J."/>
            <person name="Roest Crollius H."/>
        </authorList>
    </citation>
    <scope>NUCLEOTIDE SEQUENCE [LARGE SCALE GENOMIC DNA]</scope>
</reference>
<evidence type="ECO:0000313" key="5">
    <source>
        <dbReference type="EMBL" id="CAG07329.1"/>
    </source>
</evidence>
<keyword evidence="3" id="KW-0378">Hydrolase</keyword>
<dbReference type="GO" id="GO:0008234">
    <property type="term" value="F:cysteine-type peptidase activity"/>
    <property type="evidence" value="ECO:0007669"/>
    <property type="project" value="InterPro"/>
</dbReference>
<gene>
    <name evidence="5" type="ORF">GSTENG00027956001</name>
</gene>
<reference evidence="5" key="2">
    <citation type="submission" date="2004-02" db="EMBL/GenBank/DDBJ databases">
        <authorList>
            <consortium name="Genoscope"/>
            <consortium name="Whitehead Institute Centre for Genome Research"/>
        </authorList>
    </citation>
    <scope>NUCLEOTIDE SEQUENCE</scope>
</reference>